<dbReference type="InterPro" id="IPR039661">
    <property type="entry name" value="ELP3"/>
</dbReference>
<dbReference type="InterPro" id="IPR006638">
    <property type="entry name" value="Elp3/MiaA/NifB-like_rSAM"/>
</dbReference>
<feature type="domain" description="Radical SAM core" evidence="7">
    <location>
        <begin position="4"/>
        <end position="252"/>
    </location>
</feature>
<name>A0AAE3K0I1_9BACT</name>
<evidence type="ECO:0000256" key="4">
    <source>
        <dbReference type="ARBA" id="ARBA00022723"/>
    </source>
</evidence>
<dbReference type="SMART" id="SM00729">
    <property type="entry name" value="Elp3"/>
    <property type="match status" value="1"/>
</dbReference>
<comment type="cofactor">
    <cofactor evidence="1">
        <name>[4Fe-4S] cluster</name>
        <dbReference type="ChEBI" id="CHEBI:49883"/>
    </cofactor>
</comment>
<dbReference type="InterPro" id="IPR032432">
    <property type="entry name" value="Radical_SAM_C"/>
</dbReference>
<keyword evidence="6" id="KW-0411">Iron-sulfur</keyword>
<dbReference type="InterPro" id="IPR005911">
    <property type="entry name" value="YhcC-like"/>
</dbReference>
<organism evidence="8 9">
    <name type="scientific">Candidatus Colimorpha enterica</name>
    <dbReference type="NCBI Taxonomy" id="3083063"/>
    <lineage>
        <taxon>Bacteria</taxon>
        <taxon>Pseudomonadati</taxon>
        <taxon>Bacteroidota</taxon>
        <taxon>Bacteroidia</taxon>
        <taxon>Bacteroidales</taxon>
        <taxon>Candidatus Colimorpha</taxon>
    </lineage>
</organism>
<dbReference type="Gene3D" id="3.80.30.20">
    <property type="entry name" value="tm_1862 like domain"/>
    <property type="match status" value="1"/>
</dbReference>
<evidence type="ECO:0000256" key="5">
    <source>
        <dbReference type="ARBA" id="ARBA00023004"/>
    </source>
</evidence>
<dbReference type="SUPFAM" id="SSF102114">
    <property type="entry name" value="Radical SAM enzymes"/>
    <property type="match status" value="1"/>
</dbReference>
<keyword evidence="4" id="KW-0479">Metal-binding</keyword>
<dbReference type="GO" id="GO:0046872">
    <property type="term" value="F:metal ion binding"/>
    <property type="evidence" value="ECO:0007669"/>
    <property type="project" value="UniProtKB-KW"/>
</dbReference>
<keyword evidence="2" id="KW-0004">4Fe-4S</keyword>
<comment type="caution">
    <text evidence="8">The sequence shown here is derived from an EMBL/GenBank/DDBJ whole genome shotgun (WGS) entry which is preliminary data.</text>
</comment>
<sequence length="300" mass="33740">MRKTFGGKVMKIPLDGGFTCPNIDGTRGRGGCTYCTKQTLPYRGKPLDVQFEEGKAPLLKKWRREGRREMFIPYFQVFTNTYAPVERLRELYYAALSLPETVGLSIATRADCIDGEKAALLREISEKTYLTVELGLQTVHESTAALINRGHTYEEFLAGYEKLRGLNVCVHLINGLPGEDEEMMLESARSVAALRPHSVKIHMLYLERGCRMAEDYLASPFHILTGEEYISVTVSQLELFHPDTVIGRLTGDGVAQNLIAPLWSEKKFCVLNGIDKEFVRRGSFQGRKYFGALPQAPHLS</sequence>
<evidence type="ECO:0000313" key="8">
    <source>
        <dbReference type="EMBL" id="MCI5756406.1"/>
    </source>
</evidence>
<dbReference type="PANTHER" id="PTHR11135:SF1">
    <property type="entry name" value="PROTEIN YHCC"/>
    <property type="match status" value="1"/>
</dbReference>
<keyword evidence="3" id="KW-0949">S-adenosyl-L-methionine</keyword>
<evidence type="ECO:0000256" key="2">
    <source>
        <dbReference type="ARBA" id="ARBA00022485"/>
    </source>
</evidence>
<evidence type="ECO:0000256" key="6">
    <source>
        <dbReference type="ARBA" id="ARBA00023014"/>
    </source>
</evidence>
<dbReference type="NCBIfam" id="TIGR01212">
    <property type="entry name" value="TIGR01212 family radical SAM protein"/>
    <property type="match status" value="1"/>
</dbReference>
<dbReference type="Proteomes" id="UP001139365">
    <property type="component" value="Unassembled WGS sequence"/>
</dbReference>
<dbReference type="InterPro" id="IPR058240">
    <property type="entry name" value="rSAM_sf"/>
</dbReference>
<dbReference type="AlphaFoldDB" id="A0AAE3K0I1"/>
<dbReference type="SFLD" id="SFLDG01091">
    <property type="entry name" value="uncharacterized_CHP01210-like"/>
    <property type="match status" value="1"/>
</dbReference>
<dbReference type="GO" id="GO:0051539">
    <property type="term" value="F:4 iron, 4 sulfur cluster binding"/>
    <property type="evidence" value="ECO:0007669"/>
    <property type="project" value="UniProtKB-KW"/>
</dbReference>
<dbReference type="InterPro" id="IPR007197">
    <property type="entry name" value="rSAM"/>
</dbReference>
<dbReference type="Pfam" id="PF04055">
    <property type="entry name" value="Radical_SAM"/>
    <property type="match status" value="1"/>
</dbReference>
<keyword evidence="5" id="KW-0408">Iron</keyword>
<dbReference type="EMBL" id="JALEMU010000150">
    <property type="protein sequence ID" value="MCI5756406.1"/>
    <property type="molecule type" value="Genomic_DNA"/>
</dbReference>
<evidence type="ECO:0000313" key="9">
    <source>
        <dbReference type="Proteomes" id="UP001139365"/>
    </source>
</evidence>
<evidence type="ECO:0000256" key="3">
    <source>
        <dbReference type="ARBA" id="ARBA00022691"/>
    </source>
</evidence>
<dbReference type="PANTHER" id="PTHR11135">
    <property type="entry name" value="HISTONE ACETYLTRANSFERASE-RELATED"/>
    <property type="match status" value="1"/>
</dbReference>
<accession>A0AAE3K0I1</accession>
<reference evidence="8 9" key="1">
    <citation type="submission" date="2022-03" db="EMBL/GenBank/DDBJ databases">
        <title>Metagenome-assembled genomes from swine fecal metagenomes.</title>
        <authorList>
            <person name="Holman D.B."/>
            <person name="Kommadath A."/>
        </authorList>
    </citation>
    <scope>NUCLEOTIDE SEQUENCE [LARGE SCALE GENOMIC DNA]</scope>
    <source>
        <strain evidence="8">SUG147</strain>
    </source>
</reference>
<dbReference type="GO" id="GO:0003824">
    <property type="term" value="F:catalytic activity"/>
    <property type="evidence" value="ECO:0007669"/>
    <property type="project" value="InterPro"/>
</dbReference>
<proteinExistence type="predicted"/>
<dbReference type="InterPro" id="IPR023404">
    <property type="entry name" value="rSAM_horseshoe"/>
</dbReference>
<evidence type="ECO:0000256" key="1">
    <source>
        <dbReference type="ARBA" id="ARBA00001966"/>
    </source>
</evidence>
<dbReference type="Pfam" id="PF16199">
    <property type="entry name" value="Radical_SAM_C"/>
    <property type="match status" value="1"/>
</dbReference>
<dbReference type="SFLD" id="SFLDG01086">
    <property type="entry name" value="elongater_protein-like"/>
    <property type="match status" value="1"/>
</dbReference>
<dbReference type="SFLD" id="SFLDS00029">
    <property type="entry name" value="Radical_SAM"/>
    <property type="match status" value="1"/>
</dbReference>
<dbReference type="PROSITE" id="PS51918">
    <property type="entry name" value="RADICAL_SAM"/>
    <property type="match status" value="1"/>
</dbReference>
<gene>
    <name evidence="8" type="ORF">MR241_08970</name>
</gene>
<protein>
    <submittedName>
        <fullName evidence="8">TIGR01212 family radical SAM protein</fullName>
    </submittedName>
</protein>
<evidence type="ECO:0000259" key="7">
    <source>
        <dbReference type="PROSITE" id="PS51918"/>
    </source>
</evidence>